<evidence type="ECO:0000256" key="1">
    <source>
        <dbReference type="SAM" id="Phobius"/>
    </source>
</evidence>
<evidence type="ECO:0000259" key="2">
    <source>
        <dbReference type="PROSITE" id="PS51832"/>
    </source>
</evidence>
<feature type="transmembrane region" description="Helical" evidence="1">
    <location>
        <begin position="7"/>
        <end position="27"/>
    </location>
</feature>
<dbReference type="InterPro" id="IPR037522">
    <property type="entry name" value="HD_GYP_dom"/>
</dbReference>
<gene>
    <name evidence="3" type="ORF">C7459_106102</name>
</gene>
<keyword evidence="1" id="KW-1133">Transmembrane helix</keyword>
<dbReference type="InterPro" id="IPR052020">
    <property type="entry name" value="Cyclic_di-GMP/3'3'-cGAMP_PDE"/>
</dbReference>
<dbReference type="RefSeq" id="WP_170119366.1">
    <property type="nucleotide sequence ID" value="NZ_QGGL01000006.1"/>
</dbReference>
<dbReference type="NCBIfam" id="TIGR00277">
    <property type="entry name" value="HDIG"/>
    <property type="match status" value="1"/>
</dbReference>
<dbReference type="SUPFAM" id="SSF109604">
    <property type="entry name" value="HD-domain/PDEase-like"/>
    <property type="match status" value="1"/>
</dbReference>
<evidence type="ECO:0000313" key="4">
    <source>
        <dbReference type="Proteomes" id="UP000245634"/>
    </source>
</evidence>
<dbReference type="PANTHER" id="PTHR45228:SF4">
    <property type="entry name" value="LIPOPROTEIN"/>
    <property type="match status" value="1"/>
</dbReference>
<feature type="domain" description="HD-GYP" evidence="2">
    <location>
        <begin position="64"/>
        <end position="259"/>
    </location>
</feature>
<dbReference type="SMART" id="SM00471">
    <property type="entry name" value="HDc"/>
    <property type="match status" value="1"/>
</dbReference>
<organism evidence="3 4">
    <name type="scientific">Tumebacillus permanentifrigoris</name>
    <dbReference type="NCBI Taxonomy" id="378543"/>
    <lineage>
        <taxon>Bacteria</taxon>
        <taxon>Bacillati</taxon>
        <taxon>Bacillota</taxon>
        <taxon>Bacilli</taxon>
        <taxon>Bacillales</taxon>
        <taxon>Alicyclobacillaceae</taxon>
        <taxon>Tumebacillus</taxon>
    </lineage>
</organism>
<keyword evidence="3" id="KW-0808">Transferase</keyword>
<dbReference type="GO" id="GO:0016740">
    <property type="term" value="F:transferase activity"/>
    <property type="evidence" value="ECO:0007669"/>
    <property type="project" value="UniProtKB-KW"/>
</dbReference>
<proteinExistence type="predicted"/>
<keyword evidence="4" id="KW-1185">Reference proteome</keyword>
<reference evidence="3 4" key="1">
    <citation type="submission" date="2018-05" db="EMBL/GenBank/DDBJ databases">
        <title>Genomic Encyclopedia of Type Strains, Phase IV (KMG-IV): sequencing the most valuable type-strain genomes for metagenomic binning, comparative biology and taxonomic classification.</title>
        <authorList>
            <person name="Goeker M."/>
        </authorList>
    </citation>
    <scope>NUCLEOTIDE SEQUENCE [LARGE SCALE GENOMIC DNA]</scope>
    <source>
        <strain evidence="3 4">DSM 18773</strain>
    </source>
</reference>
<dbReference type="PANTHER" id="PTHR45228">
    <property type="entry name" value="CYCLIC DI-GMP PHOSPHODIESTERASE TM_0186-RELATED"/>
    <property type="match status" value="1"/>
</dbReference>
<sequence length="275" mass="31497">MFAKRFRYGFVGFSVGILMEIVDNFLLHDERLTAFNVTQMILYGILGAAFGLLLNRSRENNLRMLRSYHTSLDALANAVAAKDDETNGHCKRVVQYSILIGREMGLEKRLMQQLEWGALLHDIGKIAVPDAILKKPGALTDEEWMIMREHPQMGWLMVKDIDFLKEGTDVVLHHHERWDGRGYPHQLSGEQIPLLARIFAVADTFDAITSDRPYRKAQSIEHAREEIARHVEAQFCSGCVQAFLNIEIAKLVRVQEEAKILDYESLQLQKLKHIS</sequence>
<feature type="transmembrane region" description="Helical" evidence="1">
    <location>
        <begin position="33"/>
        <end position="54"/>
    </location>
</feature>
<evidence type="ECO:0000313" key="3">
    <source>
        <dbReference type="EMBL" id="PWK13822.1"/>
    </source>
</evidence>
<keyword evidence="1" id="KW-0812">Transmembrane</keyword>
<protein>
    <submittedName>
        <fullName evidence="3">Putative nucleotidyltransferase with HDIG domain</fullName>
    </submittedName>
</protein>
<dbReference type="Pfam" id="PF13487">
    <property type="entry name" value="HD_5"/>
    <property type="match status" value="1"/>
</dbReference>
<accession>A0A316DAI1</accession>
<dbReference type="CDD" id="cd00077">
    <property type="entry name" value="HDc"/>
    <property type="match status" value="1"/>
</dbReference>
<dbReference type="Gene3D" id="1.10.3210.10">
    <property type="entry name" value="Hypothetical protein af1432"/>
    <property type="match status" value="1"/>
</dbReference>
<name>A0A316DAI1_9BACL</name>
<dbReference type="Proteomes" id="UP000245634">
    <property type="component" value="Unassembled WGS sequence"/>
</dbReference>
<dbReference type="EMBL" id="QGGL01000006">
    <property type="protein sequence ID" value="PWK13822.1"/>
    <property type="molecule type" value="Genomic_DNA"/>
</dbReference>
<dbReference type="AlphaFoldDB" id="A0A316DAI1"/>
<dbReference type="InterPro" id="IPR003607">
    <property type="entry name" value="HD/PDEase_dom"/>
</dbReference>
<dbReference type="PROSITE" id="PS51832">
    <property type="entry name" value="HD_GYP"/>
    <property type="match status" value="1"/>
</dbReference>
<comment type="caution">
    <text evidence="3">The sequence shown here is derived from an EMBL/GenBank/DDBJ whole genome shotgun (WGS) entry which is preliminary data.</text>
</comment>
<dbReference type="InterPro" id="IPR006675">
    <property type="entry name" value="HDIG_dom"/>
</dbReference>
<keyword evidence="1" id="KW-0472">Membrane</keyword>